<gene>
    <name evidence="1 3 4" type="ORF">SRAE_2000070400</name>
</gene>
<evidence type="ECO:0000313" key="1">
    <source>
        <dbReference type="EMBL" id="CEF66032.1"/>
    </source>
</evidence>
<dbReference type="RefSeq" id="XP_024505232.1">
    <property type="nucleotide sequence ID" value="XM_024651567.1"/>
</dbReference>
<dbReference type="AlphaFoldDB" id="A0A090L8F3"/>
<reference evidence="1 2" key="1">
    <citation type="submission" date="2014-09" db="EMBL/GenBank/DDBJ databases">
        <authorList>
            <person name="Martin A.A."/>
        </authorList>
    </citation>
    <scope>NUCLEOTIDE SEQUENCE</scope>
    <source>
        <strain evidence="2">ED321</strain>
        <strain evidence="1">ED321 Heterogonic</strain>
    </source>
</reference>
<dbReference type="GeneID" id="36378396"/>
<evidence type="ECO:0000313" key="2">
    <source>
        <dbReference type="Proteomes" id="UP000035682"/>
    </source>
</evidence>
<reference evidence="3" key="2">
    <citation type="submission" date="2020-12" db="UniProtKB">
        <authorList>
            <consortium name="WormBaseParasite"/>
        </authorList>
    </citation>
    <scope>IDENTIFICATION</scope>
</reference>
<dbReference type="Proteomes" id="UP000035682">
    <property type="component" value="Unplaced"/>
</dbReference>
<keyword evidence="2" id="KW-1185">Reference proteome</keyword>
<proteinExistence type="predicted"/>
<accession>A0A090L8F3</accession>
<evidence type="ECO:0000313" key="3">
    <source>
        <dbReference type="WBParaSite" id="SRAE_2000070400.1"/>
    </source>
</evidence>
<protein>
    <submittedName>
        <fullName evidence="1 3">Uncharacterized protein</fullName>
    </submittedName>
</protein>
<dbReference type="CTD" id="36378396"/>
<evidence type="ECO:0000313" key="4">
    <source>
        <dbReference type="WormBase" id="SRAE_2000070400"/>
    </source>
</evidence>
<dbReference type="EMBL" id="LN609529">
    <property type="protein sequence ID" value="CEF66032.1"/>
    <property type="molecule type" value="Genomic_DNA"/>
</dbReference>
<dbReference type="WBParaSite" id="SRAE_2000070400.1">
    <property type="protein sequence ID" value="SRAE_2000070400.1"/>
    <property type="gene ID" value="WBGene00260902"/>
</dbReference>
<sequence length="70" mass="8337">MPHQMKGKQKISPKTPYKYTQYLTNYCSKFSKDNYNFNKIIMNDVDYVNTLCDNFSNMLKKKVSNINNKN</sequence>
<dbReference type="WormBase" id="SRAE_2000070400">
    <property type="protein sequence ID" value="SRP10287"/>
    <property type="gene ID" value="WBGene00260902"/>
</dbReference>
<name>A0A090L8F3_STRRB</name>
<organism evidence="1">
    <name type="scientific">Strongyloides ratti</name>
    <name type="common">Parasitic roundworm</name>
    <dbReference type="NCBI Taxonomy" id="34506"/>
    <lineage>
        <taxon>Eukaryota</taxon>
        <taxon>Metazoa</taxon>
        <taxon>Ecdysozoa</taxon>
        <taxon>Nematoda</taxon>
        <taxon>Chromadorea</taxon>
        <taxon>Rhabditida</taxon>
        <taxon>Tylenchina</taxon>
        <taxon>Panagrolaimomorpha</taxon>
        <taxon>Strongyloidoidea</taxon>
        <taxon>Strongyloididae</taxon>
        <taxon>Strongyloides</taxon>
    </lineage>
</organism>